<evidence type="ECO:0000313" key="2">
    <source>
        <dbReference type="EMBL" id="KAE9974222.1"/>
    </source>
</evidence>
<dbReference type="EMBL" id="WNWQ01000212">
    <property type="protein sequence ID" value="KAE9974222.1"/>
    <property type="molecule type" value="Genomic_DNA"/>
</dbReference>
<evidence type="ECO:0000256" key="1">
    <source>
        <dbReference type="SAM" id="MobiDB-lite"/>
    </source>
</evidence>
<feature type="compositionally biased region" description="Polar residues" evidence="1">
    <location>
        <begin position="35"/>
        <end position="52"/>
    </location>
</feature>
<dbReference type="Proteomes" id="UP000433883">
    <property type="component" value="Unassembled WGS sequence"/>
</dbReference>
<dbReference type="AlphaFoldDB" id="A0A8H3UNN1"/>
<gene>
    <name evidence="2" type="ORF">BLS_003245</name>
</gene>
<organism evidence="2 3">
    <name type="scientific">Venturia inaequalis</name>
    <name type="common">Apple scab fungus</name>
    <dbReference type="NCBI Taxonomy" id="5025"/>
    <lineage>
        <taxon>Eukaryota</taxon>
        <taxon>Fungi</taxon>
        <taxon>Dikarya</taxon>
        <taxon>Ascomycota</taxon>
        <taxon>Pezizomycotina</taxon>
        <taxon>Dothideomycetes</taxon>
        <taxon>Pleosporomycetidae</taxon>
        <taxon>Venturiales</taxon>
        <taxon>Venturiaceae</taxon>
        <taxon>Venturia</taxon>
    </lineage>
</organism>
<feature type="region of interest" description="Disordered" evidence="1">
    <location>
        <begin position="400"/>
        <end position="423"/>
    </location>
</feature>
<feature type="region of interest" description="Disordered" evidence="1">
    <location>
        <begin position="1"/>
        <end position="145"/>
    </location>
</feature>
<name>A0A8H3UNN1_VENIN</name>
<comment type="caution">
    <text evidence="2">The sequence shown here is derived from an EMBL/GenBank/DDBJ whole genome shotgun (WGS) entry which is preliminary data.</text>
</comment>
<feature type="compositionally biased region" description="Polar residues" evidence="1">
    <location>
        <begin position="71"/>
        <end position="110"/>
    </location>
</feature>
<sequence length="423" mass="44906">MFGKLMANDASNEPAPSSGKGKGKAVDGGVDGGVETSQPEPSLTERVVNSATGLLRDTVGSSNGHVPGLIASSTSLGSKAQSSRSSGATGWTETGAVRTTSGTTAGQQESAKNESFRTAYNQSSTVEEFEQFLSSQPGSLDPGAQLEQLSYPTEAKGNNGFEVDHLHRPVSISSATSQQHSPAPIAFDDGAEVRDLLSDPAFDSAFNDDIEDRSANHLGVSQASVAVPLDDGAEVRNLLSEVITESAFEDGFNNDLGMAEHEAISMNSSIYSDLEREIITAMKSGLPPPPTHKDVPKNHPLNLRPLSGAEKESLSQDTEDYSQHLSTLVEGRAEISTEEIREDWLADWEDVLGSYSDQVWGDMLPTVKAAKSKLEEVRNGTAPLDPKTIARLKMILGHVNQNGASPTSDSAFARQRANKARGP</sequence>
<feature type="compositionally biased region" description="Polar residues" evidence="1">
    <location>
        <begin position="116"/>
        <end position="138"/>
    </location>
</feature>
<evidence type="ECO:0000313" key="3">
    <source>
        <dbReference type="Proteomes" id="UP000433883"/>
    </source>
</evidence>
<proteinExistence type="predicted"/>
<reference evidence="2 3" key="1">
    <citation type="submission" date="2019-11" db="EMBL/GenBank/DDBJ databases">
        <title>Venturia inaequalis Genome Resource.</title>
        <authorList>
            <person name="Lichtner F.J."/>
        </authorList>
    </citation>
    <scope>NUCLEOTIDE SEQUENCE [LARGE SCALE GENOMIC DNA]</scope>
    <source>
        <strain evidence="2">Bline_iso_100314</strain>
    </source>
</reference>
<accession>A0A8H3UNN1</accession>
<protein>
    <submittedName>
        <fullName evidence="2">Uncharacterized protein</fullName>
    </submittedName>
</protein>
<feature type="compositionally biased region" description="Polar residues" evidence="1">
    <location>
        <begin position="400"/>
        <end position="410"/>
    </location>
</feature>
<feature type="region of interest" description="Disordered" evidence="1">
    <location>
        <begin position="286"/>
        <end position="315"/>
    </location>
</feature>